<dbReference type="AlphaFoldDB" id="A0A8S8ZKF3"/>
<dbReference type="Gene3D" id="3.10.110.10">
    <property type="entry name" value="Ubiquitin Conjugating Enzyme"/>
    <property type="match status" value="1"/>
</dbReference>
<dbReference type="SMART" id="SM00212">
    <property type="entry name" value="UBCc"/>
    <property type="match status" value="1"/>
</dbReference>
<keyword evidence="4" id="KW-0833">Ubl conjugation pathway</keyword>
<evidence type="ECO:0000259" key="7">
    <source>
        <dbReference type="PROSITE" id="PS50127"/>
    </source>
</evidence>
<evidence type="ECO:0000256" key="5">
    <source>
        <dbReference type="ARBA" id="ARBA00022840"/>
    </source>
</evidence>
<accession>A0A8S8ZKF3</accession>
<dbReference type="PANTHER" id="PTHR24067">
    <property type="entry name" value="UBIQUITIN-CONJUGATING ENZYME E2"/>
    <property type="match status" value="1"/>
</dbReference>
<dbReference type="GO" id="GO:0005524">
    <property type="term" value="F:ATP binding"/>
    <property type="evidence" value="ECO:0007669"/>
    <property type="project" value="UniProtKB-KW"/>
</dbReference>
<gene>
    <name evidence="8" type="ORF">SMACR_01081</name>
</gene>
<feature type="compositionally biased region" description="Low complexity" evidence="6">
    <location>
        <begin position="199"/>
        <end position="208"/>
    </location>
</feature>
<dbReference type="InterPro" id="IPR000608">
    <property type="entry name" value="UBC"/>
</dbReference>
<dbReference type="FunFam" id="3.10.110.10:FF:000060">
    <property type="entry name" value="Ubiquitin conjugating enzyme (UbcB)"/>
    <property type="match status" value="1"/>
</dbReference>
<dbReference type="Proteomes" id="UP000433876">
    <property type="component" value="Unassembled WGS sequence"/>
</dbReference>
<name>A0A8S8ZKF3_SORMA</name>
<dbReference type="EC" id="2.3.2.23" evidence="1"/>
<keyword evidence="5" id="KW-0067">ATP-binding</keyword>
<evidence type="ECO:0000256" key="3">
    <source>
        <dbReference type="ARBA" id="ARBA00022741"/>
    </source>
</evidence>
<dbReference type="PROSITE" id="PS50127">
    <property type="entry name" value="UBC_2"/>
    <property type="match status" value="1"/>
</dbReference>
<comment type="caution">
    <text evidence="8">The sequence shown here is derived from an EMBL/GenBank/DDBJ whole genome shotgun (WGS) entry which is preliminary data.</text>
</comment>
<dbReference type="InterPro" id="IPR016135">
    <property type="entry name" value="UBQ-conjugating_enzyme/RWD"/>
</dbReference>
<evidence type="ECO:0000256" key="6">
    <source>
        <dbReference type="SAM" id="MobiDB-lite"/>
    </source>
</evidence>
<evidence type="ECO:0000256" key="1">
    <source>
        <dbReference type="ARBA" id="ARBA00012486"/>
    </source>
</evidence>
<feature type="domain" description="UBC core" evidence="7">
    <location>
        <begin position="2"/>
        <end position="152"/>
    </location>
</feature>
<dbReference type="Pfam" id="PF00179">
    <property type="entry name" value="UQ_con"/>
    <property type="match status" value="1"/>
</dbReference>
<dbReference type="InterPro" id="IPR050113">
    <property type="entry name" value="Ub_conjugating_enzyme"/>
</dbReference>
<evidence type="ECO:0000313" key="9">
    <source>
        <dbReference type="Proteomes" id="UP000433876"/>
    </source>
</evidence>
<feature type="region of interest" description="Disordered" evidence="6">
    <location>
        <begin position="154"/>
        <end position="208"/>
    </location>
</feature>
<reference evidence="8 9" key="1">
    <citation type="submission" date="2017-07" db="EMBL/GenBank/DDBJ databases">
        <title>Genome sequence of the Sordaria macrospora wild type strain R19027.</title>
        <authorList>
            <person name="Nowrousian M."/>
            <person name="Teichert I."/>
            <person name="Kueck U."/>
        </authorList>
    </citation>
    <scope>NUCLEOTIDE SEQUENCE [LARGE SCALE GENOMIC DNA]</scope>
    <source>
        <strain evidence="8 9">R19027</strain>
        <tissue evidence="8">Mycelium</tissue>
    </source>
</reference>
<evidence type="ECO:0000256" key="4">
    <source>
        <dbReference type="ARBA" id="ARBA00022786"/>
    </source>
</evidence>
<protein>
    <recommendedName>
        <fullName evidence="1">E2 ubiquitin-conjugating enzyme</fullName>
        <ecNumber evidence="1">2.3.2.23</ecNumber>
    </recommendedName>
</protein>
<evidence type="ECO:0000256" key="2">
    <source>
        <dbReference type="ARBA" id="ARBA00022679"/>
    </source>
</evidence>
<evidence type="ECO:0000313" key="8">
    <source>
        <dbReference type="EMBL" id="KAA8629346.1"/>
    </source>
</evidence>
<dbReference type="OMA" id="ADLHTWH"/>
<dbReference type="VEuPathDB" id="FungiDB:SMAC_01081"/>
<dbReference type="EMBL" id="NMPR01000139">
    <property type="protein sequence ID" value="KAA8629346.1"/>
    <property type="molecule type" value="Genomic_DNA"/>
</dbReference>
<keyword evidence="3" id="KW-0547">Nucleotide-binding</keyword>
<sequence length="208" mass="22557">MASTKRIAKEFADCTTAPPPGISITLPSDADLHTWHVTVTAPPNSVYAPGRFGLILKMPTEYPFKAPTINFTTRIYHPNITNDSLGNICLALLKSENWKPSSKIINVLEAVRNILVEPMPDDPLEQRIADEYRRDRPEFEKNARAYVERYAKGTVNFVQGPDPKEDKSKSNNNDKNSGAGAGAANPGRAAAGRQGGSSGSSSRPAPPL</sequence>
<keyword evidence="2" id="KW-0808">Transferase</keyword>
<organism evidence="8 9">
    <name type="scientific">Sordaria macrospora</name>
    <dbReference type="NCBI Taxonomy" id="5147"/>
    <lineage>
        <taxon>Eukaryota</taxon>
        <taxon>Fungi</taxon>
        <taxon>Dikarya</taxon>
        <taxon>Ascomycota</taxon>
        <taxon>Pezizomycotina</taxon>
        <taxon>Sordariomycetes</taxon>
        <taxon>Sordariomycetidae</taxon>
        <taxon>Sordariales</taxon>
        <taxon>Sordariaceae</taxon>
        <taxon>Sordaria</taxon>
    </lineage>
</organism>
<dbReference type="GO" id="GO:0061631">
    <property type="term" value="F:ubiquitin conjugating enzyme activity"/>
    <property type="evidence" value="ECO:0007669"/>
    <property type="project" value="UniProtKB-EC"/>
</dbReference>
<proteinExistence type="predicted"/>
<feature type="compositionally biased region" description="Low complexity" evidence="6">
    <location>
        <begin position="170"/>
        <end position="192"/>
    </location>
</feature>
<dbReference type="SUPFAM" id="SSF54495">
    <property type="entry name" value="UBC-like"/>
    <property type="match status" value="1"/>
</dbReference>